<feature type="domain" description="KOW" evidence="1">
    <location>
        <begin position="157"/>
        <end position="184"/>
    </location>
</feature>
<organism evidence="2 3">
    <name type="scientific">Suillus luteus UH-Slu-Lm8-n1</name>
    <dbReference type="NCBI Taxonomy" id="930992"/>
    <lineage>
        <taxon>Eukaryota</taxon>
        <taxon>Fungi</taxon>
        <taxon>Dikarya</taxon>
        <taxon>Basidiomycota</taxon>
        <taxon>Agaricomycotina</taxon>
        <taxon>Agaricomycetes</taxon>
        <taxon>Agaricomycetidae</taxon>
        <taxon>Boletales</taxon>
        <taxon>Suillineae</taxon>
        <taxon>Suillaceae</taxon>
        <taxon>Suillus</taxon>
    </lineage>
</organism>
<evidence type="ECO:0000313" key="2">
    <source>
        <dbReference type="EMBL" id="KIK32639.1"/>
    </source>
</evidence>
<evidence type="ECO:0000313" key="3">
    <source>
        <dbReference type="Proteomes" id="UP000054485"/>
    </source>
</evidence>
<accession>A0A0D0A356</accession>
<keyword evidence="3" id="KW-1185">Reference proteome</keyword>
<gene>
    <name evidence="2" type="ORF">CY34DRAFT_101025</name>
</gene>
<protein>
    <recommendedName>
        <fullName evidence="1">KOW domain-containing protein</fullName>
    </recommendedName>
</protein>
<dbReference type="SUPFAM" id="SSF50104">
    <property type="entry name" value="Translation proteins SH3-like domain"/>
    <property type="match status" value="1"/>
</dbReference>
<name>A0A0D0A356_9AGAM</name>
<reference evidence="2 3" key="1">
    <citation type="submission" date="2014-04" db="EMBL/GenBank/DDBJ databases">
        <authorList>
            <consortium name="DOE Joint Genome Institute"/>
            <person name="Kuo A."/>
            <person name="Ruytinx J."/>
            <person name="Rineau F."/>
            <person name="Colpaert J."/>
            <person name="Kohler A."/>
            <person name="Nagy L.G."/>
            <person name="Floudas D."/>
            <person name="Copeland A."/>
            <person name="Barry K.W."/>
            <person name="Cichocki N."/>
            <person name="Veneault-Fourrey C."/>
            <person name="LaButti K."/>
            <person name="Lindquist E.A."/>
            <person name="Lipzen A."/>
            <person name="Lundell T."/>
            <person name="Morin E."/>
            <person name="Murat C."/>
            <person name="Sun H."/>
            <person name="Tunlid A."/>
            <person name="Henrissat B."/>
            <person name="Grigoriev I.V."/>
            <person name="Hibbett D.S."/>
            <person name="Martin F."/>
            <person name="Nordberg H.P."/>
            <person name="Cantor M.N."/>
            <person name="Hua S.X."/>
        </authorList>
    </citation>
    <scope>NUCLEOTIDE SEQUENCE [LARGE SCALE GENOMIC DNA]</scope>
    <source>
        <strain evidence="2 3">UH-Slu-Lm8-n1</strain>
    </source>
</reference>
<dbReference type="InParanoid" id="A0A0D0A356"/>
<dbReference type="InterPro" id="IPR005824">
    <property type="entry name" value="KOW"/>
</dbReference>
<dbReference type="InterPro" id="IPR014722">
    <property type="entry name" value="Rib_uL2_dom2"/>
</dbReference>
<feature type="domain" description="KOW" evidence="1">
    <location>
        <begin position="131"/>
        <end position="155"/>
    </location>
</feature>
<dbReference type="Pfam" id="PF00467">
    <property type="entry name" value="KOW"/>
    <property type="match status" value="1"/>
</dbReference>
<dbReference type="InterPro" id="IPR008991">
    <property type="entry name" value="Translation_prot_SH3-like_sf"/>
</dbReference>
<dbReference type="SMART" id="SM00739">
    <property type="entry name" value="KOW"/>
    <property type="match status" value="2"/>
</dbReference>
<dbReference type="EMBL" id="KN836163">
    <property type="protein sequence ID" value="KIK32639.1"/>
    <property type="molecule type" value="Genomic_DNA"/>
</dbReference>
<feature type="non-terminal residue" evidence="2">
    <location>
        <position position="202"/>
    </location>
</feature>
<evidence type="ECO:0000259" key="1">
    <source>
        <dbReference type="SMART" id="SM00739"/>
    </source>
</evidence>
<reference evidence="3" key="2">
    <citation type="submission" date="2015-01" db="EMBL/GenBank/DDBJ databases">
        <title>Evolutionary Origins and Diversification of the Mycorrhizal Mutualists.</title>
        <authorList>
            <consortium name="DOE Joint Genome Institute"/>
            <consortium name="Mycorrhizal Genomics Consortium"/>
            <person name="Kohler A."/>
            <person name="Kuo A."/>
            <person name="Nagy L.G."/>
            <person name="Floudas D."/>
            <person name="Copeland A."/>
            <person name="Barry K.W."/>
            <person name="Cichocki N."/>
            <person name="Veneault-Fourrey C."/>
            <person name="LaButti K."/>
            <person name="Lindquist E.A."/>
            <person name="Lipzen A."/>
            <person name="Lundell T."/>
            <person name="Morin E."/>
            <person name="Murat C."/>
            <person name="Riley R."/>
            <person name="Ohm R."/>
            <person name="Sun H."/>
            <person name="Tunlid A."/>
            <person name="Henrissat B."/>
            <person name="Grigoriev I.V."/>
            <person name="Hibbett D.S."/>
            <person name="Martin F."/>
        </authorList>
    </citation>
    <scope>NUCLEOTIDE SEQUENCE [LARGE SCALE GENOMIC DNA]</scope>
    <source>
        <strain evidence="3">UH-Slu-Lm8-n1</strain>
    </source>
</reference>
<dbReference type="Gene3D" id="2.30.30.30">
    <property type="match status" value="1"/>
</dbReference>
<sequence>LPNPAWVRIKCGKHKSDIGYVFDPDPSNGLIAVLVPPRCFPYPMPSGSVALLDRFRLPDDQTVRDLTRDGKVIGFSFKKEQYYMGLVLKYFHRDRLELVTSPHADDIQLHMQSGFDTPFVKKTLAAFSTQFLRTGDSARIISGELRSKIGTVDMERLFRVGDEVQVVAGPYMGLEGHIIQISDDMFHVCQDVSKEEVRLCLN</sequence>
<dbReference type="AlphaFoldDB" id="A0A0D0A356"/>
<proteinExistence type="predicted"/>
<dbReference type="HOGENOM" id="CLU_087691_0_0_1"/>
<dbReference type="Proteomes" id="UP000054485">
    <property type="component" value="Unassembled WGS sequence"/>
</dbReference>
<dbReference type="OrthoDB" id="2659490at2759"/>